<evidence type="ECO:0000256" key="1">
    <source>
        <dbReference type="SAM" id="Coils"/>
    </source>
</evidence>
<evidence type="ECO:0000256" key="2">
    <source>
        <dbReference type="SAM" id="MobiDB-lite"/>
    </source>
</evidence>
<feature type="compositionally biased region" description="Polar residues" evidence="2">
    <location>
        <begin position="222"/>
        <end position="235"/>
    </location>
</feature>
<dbReference type="AlphaFoldDB" id="A0A1C6SZ18"/>
<feature type="coiled-coil region" evidence="1">
    <location>
        <begin position="42"/>
        <end position="72"/>
    </location>
</feature>
<proteinExistence type="predicted"/>
<protein>
    <submittedName>
        <fullName evidence="3">Uncharacterized protein</fullName>
    </submittedName>
</protein>
<keyword evidence="1" id="KW-0175">Coiled coil</keyword>
<feature type="region of interest" description="Disordered" evidence="2">
    <location>
        <begin position="214"/>
        <end position="248"/>
    </location>
</feature>
<gene>
    <name evidence="3" type="ORF">GA0070624_5074</name>
</gene>
<accession>A0A1C6SZ18</accession>
<feature type="region of interest" description="Disordered" evidence="2">
    <location>
        <begin position="1"/>
        <end position="26"/>
    </location>
</feature>
<sequence>MCQQVPRRRDLKRSPGSRRERLVRAGGRGAAEDRLVQRLKVRELCERDIERAIRARDRLRGNQEELRALREAVAGAREVTRLSPLSWRHRHGVLSHYAGTAEPLERAMGSSETLIRRAVTVIEDREPVSAAMINAVLALARAVRILRDEFAARREPHNARAKALQAVQHAGAAYEDEKIGFSGTVVLAQVRTTASDLLVASGLAQAEANRRVRRAFGRLPDPSQQARQSRTTGNSLDHPRLTPDASAR</sequence>
<dbReference type="STRING" id="568872.GA0070624_5074"/>
<organism evidence="3 4">
    <name type="scientific">Micromonospora rhizosphaerae</name>
    <dbReference type="NCBI Taxonomy" id="568872"/>
    <lineage>
        <taxon>Bacteria</taxon>
        <taxon>Bacillati</taxon>
        <taxon>Actinomycetota</taxon>
        <taxon>Actinomycetes</taxon>
        <taxon>Micromonosporales</taxon>
        <taxon>Micromonosporaceae</taxon>
        <taxon>Micromonospora</taxon>
    </lineage>
</organism>
<name>A0A1C6SZ18_9ACTN</name>
<keyword evidence="4" id="KW-1185">Reference proteome</keyword>
<dbReference type="Proteomes" id="UP000199413">
    <property type="component" value="Unassembled WGS sequence"/>
</dbReference>
<evidence type="ECO:0000313" key="4">
    <source>
        <dbReference type="Proteomes" id="UP000199413"/>
    </source>
</evidence>
<feature type="compositionally biased region" description="Basic and acidic residues" evidence="2">
    <location>
        <begin position="237"/>
        <end position="248"/>
    </location>
</feature>
<reference evidence="4" key="1">
    <citation type="submission" date="2016-06" db="EMBL/GenBank/DDBJ databases">
        <authorList>
            <person name="Varghese N."/>
            <person name="Submissions Spin"/>
        </authorList>
    </citation>
    <scope>NUCLEOTIDE SEQUENCE [LARGE SCALE GENOMIC DNA]</scope>
    <source>
        <strain evidence="4">DSM 45431</strain>
    </source>
</reference>
<evidence type="ECO:0000313" key="3">
    <source>
        <dbReference type="EMBL" id="SCL34748.1"/>
    </source>
</evidence>
<dbReference type="EMBL" id="FMHV01000002">
    <property type="protein sequence ID" value="SCL34748.1"/>
    <property type="molecule type" value="Genomic_DNA"/>
</dbReference>